<dbReference type="InterPro" id="IPR001684">
    <property type="entry name" value="Ribosomal_bL27"/>
</dbReference>
<accession>A0A8C0SAJ4</accession>
<keyword evidence="3" id="KW-0809">Transit peptide</keyword>
<evidence type="ECO:0000256" key="7">
    <source>
        <dbReference type="ARBA" id="ARBA00035267"/>
    </source>
</evidence>
<evidence type="ECO:0000256" key="4">
    <source>
        <dbReference type="ARBA" id="ARBA00022980"/>
    </source>
</evidence>
<reference evidence="9" key="2">
    <citation type="submission" date="2025-08" db="UniProtKB">
        <authorList>
            <consortium name="Ensembl"/>
        </authorList>
    </citation>
    <scope>IDENTIFICATION</scope>
</reference>
<dbReference type="GO" id="GO:0003735">
    <property type="term" value="F:structural constituent of ribosome"/>
    <property type="evidence" value="ECO:0007669"/>
    <property type="project" value="InterPro"/>
</dbReference>
<sequence length="195" mass="20972">MFETGSECTANMASAALALRTRAAALLSPPQAASLAVRYASKKTGGSSKNLGGKSPGKRFGLRKMEGHYVHAGNILATQRHFRWHPGAHVGLGKKKHLYALEEGVVHYTKEVYVPSPSNTEAVELVTRLPKACLLFLPASWQCRGTALGMRFPAWCRHTTLAISCWHCLELARASADSASLPTISHLGVKPLSVG</sequence>
<organism evidence="9 10">
    <name type="scientific">Canis lupus familiaris</name>
    <name type="common">Dog</name>
    <name type="synonym">Canis familiaris</name>
    <dbReference type="NCBI Taxonomy" id="9615"/>
    <lineage>
        <taxon>Eukaryota</taxon>
        <taxon>Metazoa</taxon>
        <taxon>Chordata</taxon>
        <taxon>Craniata</taxon>
        <taxon>Vertebrata</taxon>
        <taxon>Euteleostomi</taxon>
        <taxon>Mammalia</taxon>
        <taxon>Eutheria</taxon>
        <taxon>Laurasiatheria</taxon>
        <taxon>Carnivora</taxon>
        <taxon>Caniformia</taxon>
        <taxon>Canidae</taxon>
        <taxon>Canis</taxon>
    </lineage>
</organism>
<comment type="similarity">
    <text evidence="2">Belongs to the bacterial ribosomal protein bL27 family.</text>
</comment>
<dbReference type="PANTHER" id="PTHR15893">
    <property type="entry name" value="RIBOSOMAL PROTEIN L27"/>
    <property type="match status" value="1"/>
</dbReference>
<dbReference type="Gene3D" id="2.40.50.100">
    <property type="match status" value="1"/>
</dbReference>
<name>A0A8C0SAJ4_CANLF</name>
<keyword evidence="5" id="KW-0496">Mitochondrion</keyword>
<evidence type="ECO:0000256" key="8">
    <source>
        <dbReference type="ARBA" id="ARBA00076963"/>
    </source>
</evidence>
<dbReference type="GO" id="GO:0005743">
    <property type="term" value="C:mitochondrial inner membrane"/>
    <property type="evidence" value="ECO:0007669"/>
    <property type="project" value="UniProtKB-ARBA"/>
</dbReference>
<protein>
    <recommendedName>
        <fullName evidence="7">Large ribosomal subunit protein bL27m</fullName>
    </recommendedName>
    <alternativeName>
        <fullName evidence="8">39S ribosomal protein L27, mitochondrial</fullName>
    </alternativeName>
</protein>
<dbReference type="GO" id="GO:1990904">
    <property type="term" value="C:ribonucleoprotein complex"/>
    <property type="evidence" value="ECO:0007669"/>
    <property type="project" value="UniProtKB-KW"/>
</dbReference>
<comment type="subcellular location">
    <subcellularLocation>
        <location evidence="1">Mitochondrion</location>
    </subcellularLocation>
</comment>
<reference evidence="9" key="1">
    <citation type="submission" date="2018-10" db="EMBL/GenBank/DDBJ databases">
        <title>De novo assembly of a Great Dane genome.</title>
        <authorList>
            <person name="Kidd J.M."/>
            <person name="Pendleton A.L."/>
            <person name="Shen F."/>
            <person name="Emery S."/>
        </authorList>
    </citation>
    <scope>NUCLEOTIDE SEQUENCE [LARGE SCALE GENOMIC DNA]</scope>
    <source>
        <strain evidence="9">Great Dane</strain>
    </source>
</reference>
<dbReference type="Pfam" id="PF01016">
    <property type="entry name" value="Ribosomal_L27"/>
    <property type="match status" value="1"/>
</dbReference>
<evidence type="ECO:0000313" key="10">
    <source>
        <dbReference type="Proteomes" id="UP000694542"/>
    </source>
</evidence>
<dbReference type="PRINTS" id="PR00063">
    <property type="entry name" value="RIBOSOMALL27"/>
</dbReference>
<evidence type="ECO:0000256" key="1">
    <source>
        <dbReference type="ARBA" id="ARBA00004173"/>
    </source>
</evidence>
<keyword evidence="4" id="KW-0689">Ribosomal protein</keyword>
<dbReference type="GO" id="GO:0006412">
    <property type="term" value="P:translation"/>
    <property type="evidence" value="ECO:0007669"/>
    <property type="project" value="InterPro"/>
</dbReference>
<evidence type="ECO:0000256" key="6">
    <source>
        <dbReference type="ARBA" id="ARBA00023274"/>
    </source>
</evidence>
<dbReference type="SUPFAM" id="SSF110324">
    <property type="entry name" value="Ribosomal L27 protein-like"/>
    <property type="match status" value="1"/>
</dbReference>
<evidence type="ECO:0000256" key="5">
    <source>
        <dbReference type="ARBA" id="ARBA00023128"/>
    </source>
</evidence>
<dbReference type="AlphaFoldDB" id="A0A8C0SAJ4"/>
<dbReference type="PANTHER" id="PTHR15893:SF0">
    <property type="entry name" value="LARGE RIBOSOMAL SUBUNIT PROTEIN BL27M"/>
    <property type="match status" value="1"/>
</dbReference>
<evidence type="ECO:0000313" key="9">
    <source>
        <dbReference type="Ensembl" id="ENSCAFP00040018570.1"/>
    </source>
</evidence>
<evidence type="ECO:0000256" key="2">
    <source>
        <dbReference type="ARBA" id="ARBA00010797"/>
    </source>
</evidence>
<keyword evidence="6" id="KW-0687">Ribonucleoprotein</keyword>
<dbReference type="GO" id="GO:0005840">
    <property type="term" value="C:ribosome"/>
    <property type="evidence" value="ECO:0007669"/>
    <property type="project" value="UniProtKB-KW"/>
</dbReference>
<dbReference type="Proteomes" id="UP000694542">
    <property type="component" value="Chromosome 9"/>
</dbReference>
<evidence type="ECO:0000256" key="3">
    <source>
        <dbReference type="ARBA" id="ARBA00022946"/>
    </source>
</evidence>
<proteinExistence type="inferred from homology"/>
<dbReference type="FunFam" id="2.40.50.100:FF:000031">
    <property type="entry name" value="39S ribosomal protein L27, mitochondrial"/>
    <property type="match status" value="1"/>
</dbReference>
<dbReference type="Ensembl" id="ENSCAFT00040021382.1">
    <property type="protein sequence ID" value="ENSCAFP00040018570.1"/>
    <property type="gene ID" value="ENSCAFG00040011577.1"/>
</dbReference>